<protein>
    <submittedName>
        <fullName evidence="1 2">Uncharacterized protein</fullName>
    </submittedName>
</protein>
<reference evidence="1 3" key="1">
    <citation type="journal article" date="2008" name="Science">
        <title>The Physcomitrella genome reveals evolutionary insights into the conquest of land by plants.</title>
        <authorList>
            <person name="Rensing S."/>
            <person name="Lang D."/>
            <person name="Zimmer A."/>
            <person name="Terry A."/>
            <person name="Salamov A."/>
            <person name="Shapiro H."/>
            <person name="Nishiyama T."/>
            <person name="Perroud P.-F."/>
            <person name="Lindquist E."/>
            <person name="Kamisugi Y."/>
            <person name="Tanahashi T."/>
            <person name="Sakakibara K."/>
            <person name="Fujita T."/>
            <person name="Oishi K."/>
            <person name="Shin-I T."/>
            <person name="Kuroki Y."/>
            <person name="Toyoda A."/>
            <person name="Suzuki Y."/>
            <person name="Hashimoto A."/>
            <person name="Yamaguchi K."/>
            <person name="Sugano A."/>
            <person name="Kohara Y."/>
            <person name="Fujiyama A."/>
            <person name="Anterola A."/>
            <person name="Aoki S."/>
            <person name="Ashton N."/>
            <person name="Barbazuk W.B."/>
            <person name="Barker E."/>
            <person name="Bennetzen J."/>
            <person name="Bezanilla M."/>
            <person name="Blankenship R."/>
            <person name="Cho S.H."/>
            <person name="Dutcher S."/>
            <person name="Estelle M."/>
            <person name="Fawcett J.A."/>
            <person name="Gundlach H."/>
            <person name="Hanada K."/>
            <person name="Heyl A."/>
            <person name="Hicks K.A."/>
            <person name="Hugh J."/>
            <person name="Lohr M."/>
            <person name="Mayer K."/>
            <person name="Melkozernov A."/>
            <person name="Murata T."/>
            <person name="Nelson D."/>
            <person name="Pils B."/>
            <person name="Prigge M."/>
            <person name="Reiss B."/>
            <person name="Renner T."/>
            <person name="Rombauts S."/>
            <person name="Rushton P."/>
            <person name="Sanderfoot A."/>
            <person name="Schween G."/>
            <person name="Shiu S.-H."/>
            <person name="Stueber K."/>
            <person name="Theodoulou F.L."/>
            <person name="Tu H."/>
            <person name="Van de Peer Y."/>
            <person name="Verrier P.J."/>
            <person name="Waters E."/>
            <person name="Wood A."/>
            <person name="Yang L."/>
            <person name="Cove D."/>
            <person name="Cuming A."/>
            <person name="Hasebe M."/>
            <person name="Lucas S."/>
            <person name="Mishler D.B."/>
            <person name="Reski R."/>
            <person name="Grigoriev I."/>
            <person name="Quatrano R.S."/>
            <person name="Boore J.L."/>
        </authorList>
    </citation>
    <scope>NUCLEOTIDE SEQUENCE [LARGE SCALE GENOMIC DNA]</scope>
    <source>
        <strain evidence="2 3">cv. Gransden 2004</strain>
    </source>
</reference>
<evidence type="ECO:0000313" key="2">
    <source>
        <dbReference type="EnsemblPlants" id="Pp3c21_11180V3.1"/>
    </source>
</evidence>
<dbReference type="EnsemblPlants" id="Pp3c21_11180V3.1">
    <property type="protein sequence ID" value="Pp3c21_11180V3.1"/>
    <property type="gene ID" value="Pp3c21_11180"/>
</dbReference>
<evidence type="ECO:0000313" key="1">
    <source>
        <dbReference type="EMBL" id="PNR31913.1"/>
    </source>
</evidence>
<reference evidence="2" key="3">
    <citation type="submission" date="2020-12" db="UniProtKB">
        <authorList>
            <consortium name="EnsemblPlants"/>
        </authorList>
    </citation>
    <scope>IDENTIFICATION</scope>
</reference>
<sequence length="125" mass="13958">MEAVSFNQTPLSEARIRRNLHEFLPRGLPRVDLTLATSKPPAEGGLGWAGLGLRTRGLPAALKLGGNFVCSIDVHLRDLTVSRHHPSMRKMWPRCHANQLMSIGSHLLQSEAYGGTKRSSYIFWR</sequence>
<reference evidence="1 3" key="2">
    <citation type="journal article" date="2018" name="Plant J.">
        <title>The Physcomitrella patens chromosome-scale assembly reveals moss genome structure and evolution.</title>
        <authorList>
            <person name="Lang D."/>
            <person name="Ullrich K.K."/>
            <person name="Murat F."/>
            <person name="Fuchs J."/>
            <person name="Jenkins J."/>
            <person name="Haas F.B."/>
            <person name="Piednoel M."/>
            <person name="Gundlach H."/>
            <person name="Van Bel M."/>
            <person name="Meyberg R."/>
            <person name="Vives C."/>
            <person name="Morata J."/>
            <person name="Symeonidi A."/>
            <person name="Hiss M."/>
            <person name="Muchero W."/>
            <person name="Kamisugi Y."/>
            <person name="Saleh O."/>
            <person name="Blanc G."/>
            <person name="Decker E.L."/>
            <person name="van Gessel N."/>
            <person name="Grimwood J."/>
            <person name="Hayes R.D."/>
            <person name="Graham S.W."/>
            <person name="Gunter L.E."/>
            <person name="McDaniel S.F."/>
            <person name="Hoernstein S.N.W."/>
            <person name="Larsson A."/>
            <person name="Li F.W."/>
            <person name="Perroud P.F."/>
            <person name="Phillips J."/>
            <person name="Ranjan P."/>
            <person name="Rokshar D.S."/>
            <person name="Rothfels C.J."/>
            <person name="Schneider L."/>
            <person name="Shu S."/>
            <person name="Stevenson D.W."/>
            <person name="Thummler F."/>
            <person name="Tillich M."/>
            <person name="Villarreal Aguilar J.C."/>
            <person name="Widiez T."/>
            <person name="Wong G.K."/>
            <person name="Wymore A."/>
            <person name="Zhang Y."/>
            <person name="Zimmer A.D."/>
            <person name="Quatrano R.S."/>
            <person name="Mayer K.F.X."/>
            <person name="Goodstein D."/>
            <person name="Casacuberta J.M."/>
            <person name="Vandepoele K."/>
            <person name="Reski R."/>
            <person name="Cuming A.C."/>
            <person name="Tuskan G.A."/>
            <person name="Maumus F."/>
            <person name="Salse J."/>
            <person name="Schmutz J."/>
            <person name="Rensing S.A."/>
        </authorList>
    </citation>
    <scope>NUCLEOTIDE SEQUENCE [LARGE SCALE GENOMIC DNA]</scope>
    <source>
        <strain evidence="2 3">cv. Gransden 2004</strain>
    </source>
</reference>
<dbReference type="Gramene" id="Pp3c21_11180V3.1">
    <property type="protein sequence ID" value="Pp3c21_11180V3.1"/>
    <property type="gene ID" value="Pp3c21_11180"/>
</dbReference>
<organism evidence="1">
    <name type="scientific">Physcomitrium patens</name>
    <name type="common">Spreading-leaved earth moss</name>
    <name type="synonym">Physcomitrella patens</name>
    <dbReference type="NCBI Taxonomy" id="3218"/>
    <lineage>
        <taxon>Eukaryota</taxon>
        <taxon>Viridiplantae</taxon>
        <taxon>Streptophyta</taxon>
        <taxon>Embryophyta</taxon>
        <taxon>Bryophyta</taxon>
        <taxon>Bryophytina</taxon>
        <taxon>Bryopsida</taxon>
        <taxon>Funariidae</taxon>
        <taxon>Funariales</taxon>
        <taxon>Funariaceae</taxon>
        <taxon>Physcomitrium</taxon>
    </lineage>
</organism>
<dbReference type="EMBL" id="ABEU02000021">
    <property type="protein sequence ID" value="PNR31913.1"/>
    <property type="molecule type" value="Genomic_DNA"/>
</dbReference>
<name>A0A2K1IRK3_PHYPA</name>
<dbReference type="AlphaFoldDB" id="A0A2K1IRK3"/>
<dbReference type="Proteomes" id="UP000006727">
    <property type="component" value="Chromosome 21"/>
</dbReference>
<proteinExistence type="predicted"/>
<dbReference type="PaxDb" id="3218-PP1S235_115V6.1"/>
<gene>
    <name evidence="1" type="ORF">PHYPA_026036</name>
</gene>
<accession>A0A2K1IRK3</accession>
<dbReference type="InParanoid" id="A0A2K1IRK3"/>
<keyword evidence="3" id="KW-1185">Reference proteome</keyword>
<evidence type="ECO:0000313" key="3">
    <source>
        <dbReference type="Proteomes" id="UP000006727"/>
    </source>
</evidence>